<evidence type="ECO:0000256" key="2">
    <source>
        <dbReference type="ARBA" id="ARBA00022840"/>
    </source>
</evidence>
<feature type="coiled-coil region" evidence="3">
    <location>
        <begin position="299"/>
        <end position="391"/>
    </location>
</feature>
<dbReference type="PANTHER" id="PTHR32309:SF31">
    <property type="entry name" value="CAPSULAR EXOPOLYSACCHARIDE FAMILY"/>
    <property type="match status" value="1"/>
</dbReference>
<dbReference type="OrthoDB" id="9794577at2"/>
<keyword evidence="5" id="KW-0418">Kinase</keyword>
<evidence type="ECO:0000313" key="6">
    <source>
        <dbReference type="Proteomes" id="UP000035268"/>
    </source>
</evidence>
<keyword evidence="4" id="KW-1133">Transmembrane helix</keyword>
<dbReference type="CDD" id="cd05387">
    <property type="entry name" value="BY-kinase"/>
    <property type="match status" value="1"/>
</dbReference>
<dbReference type="Gene3D" id="3.40.50.300">
    <property type="entry name" value="P-loop containing nucleotide triphosphate hydrolases"/>
    <property type="match status" value="1"/>
</dbReference>
<name>A0A0G3EBR2_9BACT</name>
<proteinExistence type="predicted"/>
<keyword evidence="1" id="KW-0547">Nucleotide-binding</keyword>
<dbReference type="GO" id="GO:0016301">
    <property type="term" value="F:kinase activity"/>
    <property type="evidence" value="ECO:0007669"/>
    <property type="project" value="UniProtKB-KW"/>
</dbReference>
<organism evidence="5 6">
    <name type="scientific">Kiritimatiella glycovorans</name>
    <dbReference type="NCBI Taxonomy" id="1307763"/>
    <lineage>
        <taxon>Bacteria</taxon>
        <taxon>Pseudomonadati</taxon>
        <taxon>Kiritimatiellota</taxon>
        <taxon>Kiritimatiellia</taxon>
        <taxon>Kiritimatiellales</taxon>
        <taxon>Kiritimatiellaceae</taxon>
        <taxon>Kiritimatiella</taxon>
    </lineage>
</organism>
<dbReference type="RefSeq" id="WP_052881283.1">
    <property type="nucleotide sequence ID" value="NZ_CP010904.1"/>
</dbReference>
<dbReference type="SUPFAM" id="SSF52540">
    <property type="entry name" value="P-loop containing nucleoside triphosphate hydrolases"/>
    <property type="match status" value="1"/>
</dbReference>
<dbReference type="PANTHER" id="PTHR32309">
    <property type="entry name" value="TYROSINE-PROTEIN KINASE"/>
    <property type="match status" value="1"/>
</dbReference>
<evidence type="ECO:0000256" key="1">
    <source>
        <dbReference type="ARBA" id="ARBA00022741"/>
    </source>
</evidence>
<protein>
    <submittedName>
        <fullName evidence="5">Tyrosine-protein kinase ptk</fullName>
        <ecNumber evidence="5">2.7.10.-</ecNumber>
    </submittedName>
</protein>
<evidence type="ECO:0000256" key="4">
    <source>
        <dbReference type="SAM" id="Phobius"/>
    </source>
</evidence>
<feature type="coiled-coil region" evidence="3">
    <location>
        <begin position="178"/>
        <end position="254"/>
    </location>
</feature>
<dbReference type="EC" id="2.7.10.-" evidence="5"/>
<feature type="transmembrane region" description="Helical" evidence="4">
    <location>
        <begin position="38"/>
        <end position="57"/>
    </location>
</feature>
<keyword evidence="6" id="KW-1185">Reference proteome</keyword>
<evidence type="ECO:0000313" key="5">
    <source>
        <dbReference type="EMBL" id="AKJ63896.1"/>
    </source>
</evidence>
<dbReference type="Proteomes" id="UP000035268">
    <property type="component" value="Chromosome"/>
</dbReference>
<keyword evidence="5" id="KW-0808">Transferase</keyword>
<reference evidence="5 6" key="2">
    <citation type="journal article" date="2016" name="ISME J.">
        <title>Characterization of the first cultured representative of Verrucomicrobia subdivision 5 indicates the proposal of a novel phylum.</title>
        <authorList>
            <person name="Spring S."/>
            <person name="Bunk B."/>
            <person name="Sproer C."/>
            <person name="Schumann P."/>
            <person name="Rohde M."/>
            <person name="Tindall B.J."/>
            <person name="Klenk H.P."/>
        </authorList>
    </citation>
    <scope>NUCLEOTIDE SEQUENCE [LARGE SCALE GENOMIC DNA]</scope>
    <source>
        <strain evidence="5 6">L21-Fru-AB</strain>
    </source>
</reference>
<evidence type="ECO:0000256" key="3">
    <source>
        <dbReference type="SAM" id="Coils"/>
    </source>
</evidence>
<keyword evidence="3" id="KW-0175">Coiled coil</keyword>
<dbReference type="InterPro" id="IPR005702">
    <property type="entry name" value="Wzc-like_C"/>
</dbReference>
<reference evidence="6" key="1">
    <citation type="submission" date="2015-02" db="EMBL/GenBank/DDBJ databases">
        <title>Description and complete genome sequence of the first cultured representative of the subdivision 5 of the Verrucomicrobia phylum.</title>
        <authorList>
            <person name="Spring S."/>
            <person name="Bunk B."/>
            <person name="Sproer C."/>
            <person name="Klenk H.-P."/>
        </authorList>
    </citation>
    <scope>NUCLEOTIDE SEQUENCE [LARGE SCALE GENOMIC DNA]</scope>
    <source>
        <strain evidence="6">L21-Fru-AB</strain>
    </source>
</reference>
<dbReference type="KEGG" id="vbl:L21SP4_00627"/>
<dbReference type="SUPFAM" id="SSF57997">
    <property type="entry name" value="Tropomyosin"/>
    <property type="match status" value="1"/>
</dbReference>
<keyword evidence="4" id="KW-0812">Transmembrane</keyword>
<dbReference type="EMBL" id="CP010904">
    <property type="protein sequence ID" value="AKJ63896.1"/>
    <property type="molecule type" value="Genomic_DNA"/>
</dbReference>
<dbReference type="STRING" id="1307763.L21SP4_00627"/>
<dbReference type="InterPro" id="IPR050445">
    <property type="entry name" value="Bact_polysacc_biosynth/exp"/>
</dbReference>
<keyword evidence="2" id="KW-0067">ATP-binding</keyword>
<accession>A0A0G3EBR2</accession>
<sequence length="756" mass="85738">MIERQPANVERKDDESGFRLGDFSVKFFLEIFFRRKRYFLIPLVAVPLLSILVSFLVPSSYMSTTTIMLTKSSILNPLVRFETAVSLQEYNRLGTLKKIIYSRPVIEKVIEELDLDRDVGSPQEHEWLIDDVRKNIHIISLEEDSFELGCTADTPELAKRMVETVSNRFIERSLEGSREEASTAVTFIEKQLVHYENELNEAKAQLKQFEQEHIDTIRRARAIEGDLEKFRERVMETEIELQRAKLQADLLSDRLTNQAAAVASDAFAVQDSPYQNRYRELRLKRAELLSTRESTHPEVEKVDRQMEVVRDLIQEEKKKMQSSSPEDIQSPIRQRTLASLQEARVEQQALQRSLEEYRARAEELRRRVARLPELENRHDRLKTEVANVREVYDSMRMKLEQARISRAVEVQQQENRFSIINPPLAPLSRYQPIRKLYAAAGVLGGLVIGFALVVALEFFDPRLLRASAFAASSGVPLVGSLPRLHRRTPEGADDDTSLRVMIARLFGSVTCWFYGKRVELPESFPEDLLLRPEWLADGSKALPPQEQRALQIMREKIRALNLRIRERCADDSGSIWTLASPASGEGKTLLAANLASVYAVDTGKQAVVLDAHLEQPDLSRLFGAAGKPGLTDLVRGNVSLDQALHETGIPGLSVLPAGGAIDNPGAVFESAEFEDVLRELRDRFTLTVAEVPGLHRQAHGRLLAEKADGVLLVGRYYSTRRDRFRAAASELSAAPLIGCVADGEEYWIPDWIYRWT</sequence>
<feature type="transmembrane region" description="Helical" evidence="4">
    <location>
        <begin position="436"/>
        <end position="459"/>
    </location>
</feature>
<gene>
    <name evidence="5" type="primary">ptk</name>
    <name evidence="5" type="ORF">L21SP4_00627</name>
</gene>
<keyword evidence="4" id="KW-0472">Membrane</keyword>
<dbReference type="AlphaFoldDB" id="A0A0G3EBR2"/>
<dbReference type="InterPro" id="IPR027417">
    <property type="entry name" value="P-loop_NTPase"/>
</dbReference>